<proteinExistence type="predicted"/>
<gene>
    <name evidence="2" type="ORF">CC78DRAFT_587355</name>
</gene>
<accession>A0A9P4K146</accession>
<evidence type="ECO:0000256" key="1">
    <source>
        <dbReference type="SAM" id="MobiDB-lite"/>
    </source>
</evidence>
<organism evidence="2 3">
    <name type="scientific">Lojkania enalia</name>
    <dbReference type="NCBI Taxonomy" id="147567"/>
    <lineage>
        <taxon>Eukaryota</taxon>
        <taxon>Fungi</taxon>
        <taxon>Dikarya</taxon>
        <taxon>Ascomycota</taxon>
        <taxon>Pezizomycotina</taxon>
        <taxon>Dothideomycetes</taxon>
        <taxon>Pleosporomycetidae</taxon>
        <taxon>Pleosporales</taxon>
        <taxon>Pleosporales incertae sedis</taxon>
        <taxon>Lojkania</taxon>
    </lineage>
</organism>
<protein>
    <submittedName>
        <fullName evidence="2">Uncharacterized protein</fullName>
    </submittedName>
</protein>
<evidence type="ECO:0000313" key="2">
    <source>
        <dbReference type="EMBL" id="KAF2258250.1"/>
    </source>
</evidence>
<dbReference type="Proteomes" id="UP000800093">
    <property type="component" value="Unassembled WGS sequence"/>
</dbReference>
<comment type="caution">
    <text evidence="2">The sequence shown here is derived from an EMBL/GenBank/DDBJ whole genome shotgun (WGS) entry which is preliminary data.</text>
</comment>
<dbReference type="EMBL" id="ML986774">
    <property type="protein sequence ID" value="KAF2258250.1"/>
    <property type="molecule type" value="Genomic_DNA"/>
</dbReference>
<dbReference type="AlphaFoldDB" id="A0A9P4K146"/>
<reference evidence="3" key="1">
    <citation type="journal article" date="2020" name="Stud. Mycol.">
        <title>101 Dothideomycetes genomes: A test case for predicting lifestyles and emergence of pathogens.</title>
        <authorList>
            <person name="Haridas S."/>
            <person name="Albert R."/>
            <person name="Binder M."/>
            <person name="Bloem J."/>
            <person name="LaButti K."/>
            <person name="Salamov A."/>
            <person name="Andreopoulos B."/>
            <person name="Baker S."/>
            <person name="Barry K."/>
            <person name="Bills G."/>
            <person name="Bluhm B."/>
            <person name="Cannon C."/>
            <person name="Castanera R."/>
            <person name="Culley D."/>
            <person name="Daum C."/>
            <person name="Ezra D."/>
            <person name="Gonzalez J."/>
            <person name="Henrissat B."/>
            <person name="Kuo A."/>
            <person name="Liang C."/>
            <person name="Lipzen A."/>
            <person name="Lutzoni F."/>
            <person name="Magnuson J."/>
            <person name="Mondo S."/>
            <person name="Nolan M."/>
            <person name="Ohm R."/>
            <person name="Pangilinan J."/>
            <person name="Park H.-J."/>
            <person name="Ramirez L."/>
            <person name="Alfaro M."/>
            <person name="Sun H."/>
            <person name="Tritt A."/>
            <person name="Yoshinaga Y."/>
            <person name="Zwiers L.-H."/>
            <person name="Turgeon B."/>
            <person name="Goodwin S."/>
            <person name="Spatafora J."/>
            <person name="Crous P."/>
            <person name="Grigoriev I."/>
        </authorList>
    </citation>
    <scope>NUCLEOTIDE SEQUENCE [LARGE SCALE GENOMIC DNA]</scope>
    <source>
        <strain evidence="3">CBS 304.66</strain>
    </source>
</reference>
<evidence type="ECO:0000313" key="3">
    <source>
        <dbReference type="Proteomes" id="UP000800093"/>
    </source>
</evidence>
<feature type="region of interest" description="Disordered" evidence="1">
    <location>
        <begin position="1"/>
        <end position="31"/>
    </location>
</feature>
<sequence length="184" mass="19666">MAAREPSAVMAGARDAASRTLEGEPTSSDVANPMRWTEITGIRMSLAEVGTEQRPEPLAAARSPSLGWSLLEPHFWKLDAEEGGVSTPVTWNLWHQYRVIMTALEELRTTGQQGEDMGDGAGPSPVAMTWRSLPPASDGIALVVLVALVVITGWRDGAGYLGPILLLGGMIQKEKSARPQIAGH</sequence>
<keyword evidence="3" id="KW-1185">Reference proteome</keyword>
<name>A0A9P4K146_9PLEO</name>